<evidence type="ECO:0000259" key="1">
    <source>
        <dbReference type="PROSITE" id="PS51831"/>
    </source>
</evidence>
<dbReference type="InterPro" id="IPR050135">
    <property type="entry name" value="dGTPase-like"/>
</dbReference>
<evidence type="ECO:0000313" key="4">
    <source>
        <dbReference type="Proteomes" id="UP000288943"/>
    </source>
</evidence>
<dbReference type="FunFam" id="1.10.3210.10:FF:000026">
    <property type="entry name" value="Metal-dependent phosphohydrolase"/>
    <property type="match status" value="1"/>
</dbReference>
<dbReference type="GO" id="GO:0006203">
    <property type="term" value="P:dGTP catabolic process"/>
    <property type="evidence" value="ECO:0007669"/>
    <property type="project" value="TreeGrafter"/>
</dbReference>
<dbReference type="EMBL" id="CP026520">
    <property type="protein sequence ID" value="QAV18754.1"/>
    <property type="molecule type" value="Genomic_DNA"/>
</dbReference>
<dbReference type="InterPro" id="IPR003607">
    <property type="entry name" value="HD/PDEase_dom"/>
</dbReference>
<protein>
    <submittedName>
        <fullName evidence="3">HD domain-containing protein</fullName>
    </submittedName>
</protein>
<dbReference type="GeneID" id="95375952"/>
<dbReference type="PANTHER" id="PTHR11373:SF41">
    <property type="entry name" value="METAL-DEPENDENT PHOSPHOHYDROLASE"/>
    <property type="match status" value="1"/>
</dbReference>
<dbReference type="Proteomes" id="UP001527202">
    <property type="component" value="Unassembled WGS sequence"/>
</dbReference>
<dbReference type="RefSeq" id="WP_042227808.1">
    <property type="nucleotide sequence ID" value="NZ_CP026520.1"/>
</dbReference>
<dbReference type="KEGG" id="pchi:PC41400_14140"/>
<reference evidence="2 5" key="2">
    <citation type="submission" date="2022-05" db="EMBL/GenBank/DDBJ databases">
        <title>Genome Sequencing of Bee-Associated Microbes.</title>
        <authorList>
            <person name="Dunlap C."/>
        </authorList>
    </citation>
    <scope>NUCLEOTIDE SEQUENCE [LARGE SCALE GENOMIC DNA]</scope>
    <source>
        <strain evidence="2 5">NRRL B-23120</strain>
    </source>
</reference>
<dbReference type="Proteomes" id="UP000288943">
    <property type="component" value="Chromosome"/>
</dbReference>
<dbReference type="PROSITE" id="PS51831">
    <property type="entry name" value="HD"/>
    <property type="match status" value="1"/>
</dbReference>
<evidence type="ECO:0000313" key="2">
    <source>
        <dbReference type="EMBL" id="MCY9598619.1"/>
    </source>
</evidence>
<dbReference type="Gene3D" id="1.10.3210.10">
    <property type="entry name" value="Hypothetical protein af1432"/>
    <property type="match status" value="1"/>
</dbReference>
<feature type="domain" description="HD" evidence="1">
    <location>
        <begin position="49"/>
        <end position="151"/>
    </location>
</feature>
<keyword evidence="5" id="KW-1185">Reference proteome</keyword>
<evidence type="ECO:0000313" key="5">
    <source>
        <dbReference type="Proteomes" id="UP001527202"/>
    </source>
</evidence>
<accession>A0A410WWL0</accession>
<dbReference type="OrthoDB" id="9814017at2"/>
<dbReference type="InterPro" id="IPR006674">
    <property type="entry name" value="HD_domain"/>
</dbReference>
<dbReference type="AlphaFoldDB" id="A0A410WWL0"/>
<organism evidence="3 4">
    <name type="scientific">Paenibacillus chitinolyticus</name>
    <dbReference type="NCBI Taxonomy" id="79263"/>
    <lineage>
        <taxon>Bacteria</taxon>
        <taxon>Bacillati</taxon>
        <taxon>Bacillota</taxon>
        <taxon>Bacilli</taxon>
        <taxon>Bacillales</taxon>
        <taxon>Paenibacillaceae</taxon>
        <taxon>Paenibacillus</taxon>
    </lineage>
</organism>
<dbReference type="SMART" id="SM00471">
    <property type="entry name" value="HDc"/>
    <property type="match status" value="1"/>
</dbReference>
<gene>
    <name evidence="2" type="ORF">M5X16_22970</name>
    <name evidence="3" type="ORF">PC41400_14140</name>
</gene>
<dbReference type="Pfam" id="PF01966">
    <property type="entry name" value="HD"/>
    <property type="match status" value="1"/>
</dbReference>
<reference evidence="3 4" key="1">
    <citation type="submission" date="2018-01" db="EMBL/GenBank/DDBJ databases">
        <title>The whole genome sequencing and assembly of Paenibacillus chitinolyticus KCCM 41400 strain.</title>
        <authorList>
            <person name="Kim J.-Y."/>
            <person name="Park M.-K."/>
            <person name="Lee Y.-J."/>
            <person name="Yi H."/>
            <person name="Bahn Y.-S."/>
            <person name="Kim J.F."/>
            <person name="Lee D.-W."/>
        </authorList>
    </citation>
    <scope>NUCLEOTIDE SEQUENCE [LARGE SCALE GENOMIC DNA]</scope>
    <source>
        <strain evidence="3 4">KCCM 41400</strain>
    </source>
</reference>
<evidence type="ECO:0000313" key="3">
    <source>
        <dbReference type="EMBL" id="QAV18754.1"/>
    </source>
</evidence>
<dbReference type="GO" id="GO:0008832">
    <property type="term" value="F:dGTPase activity"/>
    <property type="evidence" value="ECO:0007669"/>
    <property type="project" value="TreeGrafter"/>
</dbReference>
<dbReference type="PANTHER" id="PTHR11373">
    <property type="entry name" value="DEOXYNUCLEOSIDE TRIPHOSPHATE TRIPHOSPHOHYDROLASE"/>
    <property type="match status" value="1"/>
</dbReference>
<dbReference type="CDD" id="cd00077">
    <property type="entry name" value="HDc"/>
    <property type="match status" value="1"/>
</dbReference>
<sequence length="330" mass="38016">MFISDPIYGEFIVDGLLEELILSSSVQRLKGIYQGGASYLVNEKWDVTRYEHSVGVMHLIRRLGGSLEEQVAGLLHDVSHTAFSHVIDYVLDCKEEDYHEKIYGQIITESEIPKIMEKYGYAYKSLLLDDSKWTLLEQSAPALCADRVDYTLRDQYHDGKITLEEINLFLEKLTSFDGKMMLTCIESAEWFVKTYYREVVDFFMHPLNAYGCYFLAETVKVALAKKTITLGNLLLTDREVLDLLRASDDPDTQRLLKHLHCGVQVKESEIDYDFHRTNKMRLIDPDVMYGNKIWKVSELSGSVRRWGEEAKRKSERGVYVKIVSAELPIG</sequence>
<proteinExistence type="predicted"/>
<name>A0A410WWL0_9BACL</name>
<dbReference type="EMBL" id="JAMDMJ010000033">
    <property type="protein sequence ID" value="MCY9598619.1"/>
    <property type="molecule type" value="Genomic_DNA"/>
</dbReference>
<dbReference type="SUPFAM" id="SSF109604">
    <property type="entry name" value="HD-domain/PDEase-like"/>
    <property type="match status" value="1"/>
</dbReference>